<dbReference type="EMBL" id="BAAADJ010000006">
    <property type="protein sequence ID" value="GAA0319125.1"/>
    <property type="molecule type" value="Genomic_DNA"/>
</dbReference>
<name>A0ABN0VX66_9BACI</name>
<evidence type="ECO:0008006" key="3">
    <source>
        <dbReference type="Google" id="ProtNLM"/>
    </source>
</evidence>
<evidence type="ECO:0000313" key="1">
    <source>
        <dbReference type="EMBL" id="GAA0319125.1"/>
    </source>
</evidence>
<proteinExistence type="predicted"/>
<dbReference type="Proteomes" id="UP001500782">
    <property type="component" value="Unassembled WGS sequence"/>
</dbReference>
<organism evidence="1 2">
    <name type="scientific">Bacillus carboniphilus</name>
    <dbReference type="NCBI Taxonomy" id="86663"/>
    <lineage>
        <taxon>Bacteria</taxon>
        <taxon>Bacillati</taxon>
        <taxon>Bacillota</taxon>
        <taxon>Bacilli</taxon>
        <taxon>Bacillales</taxon>
        <taxon>Bacillaceae</taxon>
        <taxon>Bacillus</taxon>
    </lineage>
</organism>
<comment type="caution">
    <text evidence="1">The sequence shown here is derived from an EMBL/GenBank/DDBJ whole genome shotgun (WGS) entry which is preliminary data.</text>
</comment>
<accession>A0ABN0VX66</accession>
<sequence length="140" mass="16538">MKKENKKYTVLFTEEFSLCLDYFQQFFSEQGEETLQWWYSKEDEIIDYIESYLSNNPFMGKPIEDGTFKGLRRITYGKSRHVMLNRHKQTVEPSRCLPSYSGTIKKAGASAFIKKPFLVFLLHRLVLLQIALKEFDKECS</sequence>
<evidence type="ECO:0000313" key="2">
    <source>
        <dbReference type="Proteomes" id="UP001500782"/>
    </source>
</evidence>
<reference evidence="1 2" key="1">
    <citation type="journal article" date="2019" name="Int. J. Syst. Evol. Microbiol.">
        <title>The Global Catalogue of Microorganisms (GCM) 10K type strain sequencing project: providing services to taxonomists for standard genome sequencing and annotation.</title>
        <authorList>
            <consortium name="The Broad Institute Genomics Platform"/>
            <consortium name="The Broad Institute Genome Sequencing Center for Infectious Disease"/>
            <person name="Wu L."/>
            <person name="Ma J."/>
        </authorList>
    </citation>
    <scope>NUCLEOTIDE SEQUENCE [LARGE SCALE GENOMIC DNA]</scope>
    <source>
        <strain evidence="1 2">JCM 9731</strain>
    </source>
</reference>
<protein>
    <recommendedName>
        <fullName evidence="3">Transposase</fullName>
    </recommendedName>
</protein>
<keyword evidence="2" id="KW-1185">Reference proteome</keyword>
<gene>
    <name evidence="1" type="ORF">GCM10008967_07070</name>
</gene>